<dbReference type="AlphaFoldDB" id="A0A9W4STY2"/>
<sequence>MIKYIRQRCLNYQSNQSLVIDSALDQISSIAYIDDTTLISNSQDNLNSLLKITDSFNNLNNILLNDDKGILIITANPSCIQYSTSSDPDSPTSQNILLQYNNKNILILLTPESESIRFLGV</sequence>
<evidence type="ECO:0000313" key="2">
    <source>
        <dbReference type="Proteomes" id="UP001153678"/>
    </source>
</evidence>
<comment type="caution">
    <text evidence="1">The sequence shown here is derived from an EMBL/GenBank/DDBJ whole genome shotgun (WGS) entry which is preliminary data.</text>
</comment>
<dbReference type="EMBL" id="CAMKVN010002497">
    <property type="protein sequence ID" value="CAI2181365.1"/>
    <property type="molecule type" value="Genomic_DNA"/>
</dbReference>
<dbReference type="Proteomes" id="UP001153678">
    <property type="component" value="Unassembled WGS sequence"/>
</dbReference>
<proteinExistence type="predicted"/>
<organism evidence="1 2">
    <name type="scientific">Funneliformis geosporum</name>
    <dbReference type="NCBI Taxonomy" id="1117311"/>
    <lineage>
        <taxon>Eukaryota</taxon>
        <taxon>Fungi</taxon>
        <taxon>Fungi incertae sedis</taxon>
        <taxon>Mucoromycota</taxon>
        <taxon>Glomeromycotina</taxon>
        <taxon>Glomeromycetes</taxon>
        <taxon>Glomerales</taxon>
        <taxon>Glomeraceae</taxon>
        <taxon>Funneliformis</taxon>
    </lineage>
</organism>
<name>A0A9W4STY2_9GLOM</name>
<accession>A0A9W4STY2</accession>
<gene>
    <name evidence="1" type="ORF">FWILDA_LOCUS10049</name>
</gene>
<evidence type="ECO:0000313" key="1">
    <source>
        <dbReference type="EMBL" id="CAI2181365.1"/>
    </source>
</evidence>
<dbReference type="OrthoDB" id="2335561at2759"/>
<protein>
    <submittedName>
        <fullName evidence="1">11814_t:CDS:1</fullName>
    </submittedName>
</protein>
<reference evidence="1" key="1">
    <citation type="submission" date="2022-08" db="EMBL/GenBank/DDBJ databases">
        <authorList>
            <person name="Kallberg Y."/>
            <person name="Tangrot J."/>
            <person name="Rosling A."/>
        </authorList>
    </citation>
    <scope>NUCLEOTIDE SEQUENCE</scope>
    <source>
        <strain evidence="1">Wild A</strain>
    </source>
</reference>
<keyword evidence="2" id="KW-1185">Reference proteome</keyword>